<sequence>MKKSERIAAFLIFIGTVFFVMFTNFVILILPVIWMYEQRGASMLFFVAAIGYVQVMLILLLGLIGMEICAIKETYDMWRSNEPEIFARFKEEFKQ</sequence>
<keyword evidence="1" id="KW-1133">Transmembrane helix</keyword>
<dbReference type="EMBL" id="AGCM01000174">
    <property type="protein sequence ID" value="EHM50688.1"/>
    <property type="molecule type" value="Genomic_DNA"/>
</dbReference>
<name>G9ZIX2_9GAMM</name>
<feature type="transmembrane region" description="Helical" evidence="1">
    <location>
        <begin position="7"/>
        <end position="36"/>
    </location>
</feature>
<comment type="caution">
    <text evidence="2">The sequence shown here is derived from an EMBL/GenBank/DDBJ whole genome shotgun (WGS) entry which is preliminary data.</text>
</comment>
<feature type="transmembrane region" description="Helical" evidence="1">
    <location>
        <begin position="42"/>
        <end position="64"/>
    </location>
</feature>
<proteinExistence type="predicted"/>
<dbReference type="AlphaFoldDB" id="G9ZIX2"/>
<dbReference type="HOGENOM" id="CLU_2367703_0_0_6"/>
<keyword evidence="1" id="KW-0472">Membrane</keyword>
<evidence type="ECO:0000313" key="2">
    <source>
        <dbReference type="EMBL" id="EHM50688.1"/>
    </source>
</evidence>
<dbReference type="RefSeq" id="WP_006986725.1">
    <property type="nucleotide sequence ID" value="NZ_JH417965.1"/>
</dbReference>
<evidence type="ECO:0000256" key="1">
    <source>
        <dbReference type="SAM" id="Phobius"/>
    </source>
</evidence>
<evidence type="ECO:0000313" key="3">
    <source>
        <dbReference type="Proteomes" id="UP000004750"/>
    </source>
</evidence>
<dbReference type="Proteomes" id="UP000004750">
    <property type="component" value="Unassembled WGS sequence"/>
</dbReference>
<accession>G9ZIX2</accession>
<protein>
    <submittedName>
        <fullName evidence="2">Uncharacterized protein</fullName>
    </submittedName>
</protein>
<gene>
    <name evidence="2" type="ORF">HMPREF9080_02739</name>
</gene>
<organism evidence="2 3">
    <name type="scientific">Cardiobacterium valvarum F0432</name>
    <dbReference type="NCBI Taxonomy" id="797473"/>
    <lineage>
        <taxon>Bacteria</taxon>
        <taxon>Pseudomonadati</taxon>
        <taxon>Pseudomonadota</taxon>
        <taxon>Gammaproteobacteria</taxon>
        <taxon>Cardiobacteriales</taxon>
        <taxon>Cardiobacteriaceae</taxon>
        <taxon>Cardiobacterium</taxon>
    </lineage>
</organism>
<keyword evidence="1" id="KW-0812">Transmembrane</keyword>
<reference evidence="2 3" key="1">
    <citation type="submission" date="2011-08" db="EMBL/GenBank/DDBJ databases">
        <authorList>
            <person name="Weinstock G."/>
            <person name="Sodergren E."/>
            <person name="Clifton S."/>
            <person name="Fulton L."/>
            <person name="Fulton B."/>
            <person name="Courtney L."/>
            <person name="Fronick C."/>
            <person name="Harrison M."/>
            <person name="Strong C."/>
            <person name="Farmer C."/>
            <person name="Delahaunty K."/>
            <person name="Markovic C."/>
            <person name="Hall O."/>
            <person name="Minx P."/>
            <person name="Tomlinson C."/>
            <person name="Mitreva M."/>
            <person name="Hou S."/>
            <person name="Chen J."/>
            <person name="Wollam A."/>
            <person name="Pepin K.H."/>
            <person name="Johnson M."/>
            <person name="Bhonagiri V."/>
            <person name="Zhang X."/>
            <person name="Suruliraj S."/>
            <person name="Warren W."/>
            <person name="Chinwalla A."/>
            <person name="Mardis E.R."/>
            <person name="Wilson R.K."/>
        </authorList>
    </citation>
    <scope>NUCLEOTIDE SEQUENCE [LARGE SCALE GENOMIC DNA]</scope>
    <source>
        <strain evidence="2 3">F0432</strain>
    </source>
</reference>
<dbReference type="STRING" id="797473.HMPREF9080_02739"/>